<dbReference type="GO" id="GO:0045944">
    <property type="term" value="P:positive regulation of transcription by RNA polymerase II"/>
    <property type="evidence" value="ECO:0007669"/>
    <property type="project" value="TreeGrafter"/>
</dbReference>
<comment type="subunit">
    <text evidence="6">Component of the Mediator complex.</text>
</comment>
<evidence type="ECO:0000256" key="1">
    <source>
        <dbReference type="ARBA" id="ARBA00004123"/>
    </source>
</evidence>
<reference evidence="8" key="2">
    <citation type="submission" date="2025-09" db="UniProtKB">
        <authorList>
            <consortium name="Ensembl"/>
        </authorList>
    </citation>
    <scope>IDENTIFICATION</scope>
</reference>
<keyword evidence="6" id="KW-0010">Activator</keyword>
<keyword evidence="4 6" id="KW-0804">Transcription</keyword>
<dbReference type="PANTHER" id="PTHR22536:SF1">
    <property type="entry name" value="MEDIATOR OF RNA POLYMERASE II TRANSCRIPTION SUBUNIT 19"/>
    <property type="match status" value="1"/>
</dbReference>
<evidence type="ECO:0000256" key="5">
    <source>
        <dbReference type="ARBA" id="ARBA00023242"/>
    </source>
</evidence>
<evidence type="ECO:0000313" key="9">
    <source>
        <dbReference type="Proteomes" id="UP000694552"/>
    </source>
</evidence>
<dbReference type="AlphaFoldDB" id="A0A8C8AQN5"/>
<dbReference type="PANTHER" id="PTHR22536">
    <property type="entry name" value="LUNG CANCER METASTASIS-RELATED LCMR1 PROTEIN"/>
    <property type="match status" value="1"/>
</dbReference>
<dbReference type="InterPro" id="IPR019403">
    <property type="entry name" value="Mediator_Med19_met"/>
</dbReference>
<dbReference type="GO" id="GO:0016592">
    <property type="term" value="C:mediator complex"/>
    <property type="evidence" value="ECO:0007669"/>
    <property type="project" value="InterPro"/>
</dbReference>
<keyword evidence="9" id="KW-1185">Reference proteome</keyword>
<evidence type="ECO:0000256" key="4">
    <source>
        <dbReference type="ARBA" id="ARBA00023163"/>
    </source>
</evidence>
<reference evidence="8" key="1">
    <citation type="submission" date="2025-08" db="UniProtKB">
        <authorList>
            <consortium name="Ensembl"/>
        </authorList>
    </citation>
    <scope>IDENTIFICATION</scope>
</reference>
<dbReference type="Ensembl" id="ENSOSUT00000010334.1">
    <property type="protein sequence ID" value="ENSOSUP00000009990.1"/>
    <property type="gene ID" value="ENSOSUG00000007288.1"/>
</dbReference>
<sequence length="353" mass="36025">MGAASHPLPPRQWDGAGRATPAAAALPRALSGAGAAGTRGLGGWQTRGSGCRGGTGPRPGGCEPRGGRAASPSRSRRGCRPPAGTAGLGRAAGPCGRAGRRWRAGRRAGSRAAPASGTAPAPSTAAPAAAPPPPSSPPRSRPPGAGRGPPWAAAPPHLLPAAGAGTTELTGSTNLITHYNLEHAYNKFCGKKVKEKLSNFLPDLPGMIDLPGSHDNSSLRSLIEKPPICGSSFTPLTGTMLTGFRLHAGPLPEQCRLMHIQPPKKKNKHKHKQSRTQDPVPPGTRPSCSARQGGSGWPASPPQQRGHPRNPPLASCSQLGPGDTDPAGAGVAGLGLLYQNHPVLRGLSFLVTF</sequence>
<feature type="compositionally biased region" description="Low complexity" evidence="7">
    <location>
        <begin position="142"/>
        <end position="165"/>
    </location>
</feature>
<feature type="compositionally biased region" description="Basic residues" evidence="7">
    <location>
        <begin position="98"/>
        <end position="109"/>
    </location>
</feature>
<evidence type="ECO:0000256" key="7">
    <source>
        <dbReference type="SAM" id="MobiDB-lite"/>
    </source>
</evidence>
<feature type="compositionally biased region" description="Low complexity" evidence="7">
    <location>
        <begin position="110"/>
        <end position="128"/>
    </location>
</feature>
<evidence type="ECO:0000256" key="6">
    <source>
        <dbReference type="RuleBase" id="RU364151"/>
    </source>
</evidence>
<evidence type="ECO:0000256" key="3">
    <source>
        <dbReference type="ARBA" id="ARBA00023015"/>
    </source>
</evidence>
<feature type="region of interest" description="Disordered" evidence="7">
    <location>
        <begin position="263"/>
        <end position="324"/>
    </location>
</feature>
<evidence type="ECO:0000313" key="8">
    <source>
        <dbReference type="Ensembl" id="ENSOSUP00000009990.1"/>
    </source>
</evidence>
<feature type="compositionally biased region" description="Pro residues" evidence="7">
    <location>
        <begin position="129"/>
        <end position="141"/>
    </location>
</feature>
<dbReference type="GO" id="GO:0003712">
    <property type="term" value="F:transcription coregulator activity"/>
    <property type="evidence" value="ECO:0007669"/>
    <property type="project" value="InterPro"/>
</dbReference>
<keyword evidence="5 6" id="KW-0539">Nucleus</keyword>
<feature type="compositionally biased region" description="Gly residues" evidence="7">
    <location>
        <begin position="34"/>
        <end position="59"/>
    </location>
</feature>
<protein>
    <recommendedName>
        <fullName evidence="6">Mediator of RNA polymerase II transcription subunit 19</fullName>
    </recommendedName>
    <alternativeName>
        <fullName evidence="6">Mediator complex subunit 19</fullName>
    </alternativeName>
</protein>
<accession>A0A8C8AQN5</accession>
<feature type="compositionally biased region" description="Low complexity" evidence="7">
    <location>
        <begin position="15"/>
        <end position="33"/>
    </location>
</feature>
<evidence type="ECO:0000256" key="2">
    <source>
        <dbReference type="ARBA" id="ARBA00009259"/>
    </source>
</evidence>
<feature type="compositionally biased region" description="Low complexity" evidence="7">
    <location>
        <begin position="80"/>
        <end position="97"/>
    </location>
</feature>
<name>A0A8C8AQN5_9STRI</name>
<feature type="compositionally biased region" description="Basic residues" evidence="7">
    <location>
        <begin position="263"/>
        <end position="274"/>
    </location>
</feature>
<comment type="subcellular location">
    <subcellularLocation>
        <location evidence="1 6">Nucleus</location>
    </subcellularLocation>
</comment>
<keyword evidence="3 6" id="KW-0805">Transcription regulation</keyword>
<proteinExistence type="inferred from homology"/>
<comment type="similarity">
    <text evidence="2 6">Belongs to the Mediator complex subunit 19 family.</text>
</comment>
<feature type="region of interest" description="Disordered" evidence="7">
    <location>
        <begin position="1"/>
        <end position="165"/>
    </location>
</feature>
<comment type="function">
    <text evidence="6">Component of the Mediator complex, a coactivator involved in the regulated transcription of nearly all RNA polymerase II-dependent genes. Mediator functions as a bridge to convey information from gene-specific regulatory proteins to the basal RNA polymerase II transcription machinery. Mediator is recruited to promoters by direct interactions with regulatory proteins and serves as a scaffold for the assembly of a functional preinitiation complex with RNA polymerase II and the general transcription factors.</text>
</comment>
<organism evidence="8 9">
    <name type="scientific">Otus sunia</name>
    <name type="common">Oriental scops-owl</name>
    <dbReference type="NCBI Taxonomy" id="257818"/>
    <lineage>
        <taxon>Eukaryota</taxon>
        <taxon>Metazoa</taxon>
        <taxon>Chordata</taxon>
        <taxon>Craniata</taxon>
        <taxon>Vertebrata</taxon>
        <taxon>Euteleostomi</taxon>
        <taxon>Archelosauria</taxon>
        <taxon>Archosauria</taxon>
        <taxon>Dinosauria</taxon>
        <taxon>Saurischia</taxon>
        <taxon>Theropoda</taxon>
        <taxon>Coelurosauria</taxon>
        <taxon>Aves</taxon>
        <taxon>Neognathae</taxon>
        <taxon>Neoaves</taxon>
        <taxon>Telluraves</taxon>
        <taxon>Strigiformes</taxon>
        <taxon>Strigidae</taxon>
        <taxon>Otus</taxon>
    </lineage>
</organism>
<dbReference type="Proteomes" id="UP000694552">
    <property type="component" value="Unplaced"/>
</dbReference>
<dbReference type="Pfam" id="PF10278">
    <property type="entry name" value="Med19"/>
    <property type="match status" value="1"/>
</dbReference>
<gene>
    <name evidence="6" type="primary">MED19</name>
</gene>